<dbReference type="EMBL" id="JAOCDH010000003">
    <property type="protein sequence ID" value="MDH0700740.1"/>
    <property type="molecule type" value="Genomic_DNA"/>
</dbReference>
<dbReference type="GO" id="GO:0016740">
    <property type="term" value="F:transferase activity"/>
    <property type="evidence" value="ECO:0007669"/>
    <property type="project" value="UniProtKB-KW"/>
</dbReference>
<dbReference type="RefSeq" id="WP_279835838.1">
    <property type="nucleotide sequence ID" value="NZ_JAOCDH010000003.1"/>
</dbReference>
<sequence length="266" mass="29789">MMIKLYWCRGKGRSDPTQQNFGDYLSPMLVEMVAAKPVVYAPIHKADMMAIGSILPRERKARRFFLPRRLHIWGPGTDAPGKSFSSRHHYHALRGLKSCEQVVGLRGSPALGDPGLLAEHWWAGRAKPDKRHRVGLIPHYVDRYNPYVQMAAKLPGVHLIDVFWPVEEVLRAIQSCDFILSSSMHGLIVADAFSVPNRRVRLSAGIISDFKFVDYYSAFSLAEPEPLQAQALGELAMVDPAELVGEYVRPGLTDLQAGLLRAFPFL</sequence>
<name>A0AA42LKF5_9GAMM</name>
<keyword evidence="2" id="KW-0808">Transferase</keyword>
<evidence type="ECO:0000313" key="3">
    <source>
        <dbReference type="Proteomes" id="UP001161137"/>
    </source>
</evidence>
<protein>
    <submittedName>
        <fullName evidence="2">Polysaccharide pyruvyl transferase family protein</fullName>
    </submittedName>
</protein>
<gene>
    <name evidence="2" type="ORF">N5D41_04460</name>
</gene>
<organism evidence="2 3">
    <name type="scientific">Ectopseudomonas toyotomiensis</name>
    <dbReference type="NCBI Taxonomy" id="554344"/>
    <lineage>
        <taxon>Bacteria</taxon>
        <taxon>Pseudomonadati</taxon>
        <taxon>Pseudomonadota</taxon>
        <taxon>Gammaproteobacteria</taxon>
        <taxon>Pseudomonadales</taxon>
        <taxon>Pseudomonadaceae</taxon>
        <taxon>Ectopseudomonas</taxon>
    </lineage>
</organism>
<dbReference type="InterPro" id="IPR007345">
    <property type="entry name" value="Polysacch_pyruvyl_Trfase"/>
</dbReference>
<accession>A0AA42LKF5</accession>
<proteinExistence type="predicted"/>
<comment type="caution">
    <text evidence="2">The sequence shown here is derived from an EMBL/GenBank/DDBJ whole genome shotgun (WGS) entry which is preliminary data.</text>
</comment>
<evidence type="ECO:0000313" key="2">
    <source>
        <dbReference type="EMBL" id="MDH0700740.1"/>
    </source>
</evidence>
<dbReference type="Pfam" id="PF04230">
    <property type="entry name" value="PS_pyruv_trans"/>
    <property type="match status" value="1"/>
</dbReference>
<dbReference type="Proteomes" id="UP001161137">
    <property type="component" value="Unassembled WGS sequence"/>
</dbReference>
<dbReference type="AlphaFoldDB" id="A0AA42LKF5"/>
<evidence type="ECO:0000259" key="1">
    <source>
        <dbReference type="Pfam" id="PF04230"/>
    </source>
</evidence>
<feature type="domain" description="Polysaccharide pyruvyl transferase" evidence="1">
    <location>
        <begin position="83"/>
        <end position="197"/>
    </location>
</feature>
<reference evidence="2" key="1">
    <citation type="submission" date="2022-09" db="EMBL/GenBank/DDBJ databases">
        <title>Intensive care unit water sources are persistently colonized with multi-drug resistant bacteria and are the site of extensive horizontal gene transfer of antibiotic resistance genes.</title>
        <authorList>
            <person name="Diorio-Toth L."/>
        </authorList>
    </citation>
    <scope>NUCLEOTIDE SEQUENCE</scope>
    <source>
        <strain evidence="2">GD03863</strain>
    </source>
</reference>